<organism evidence="4 5">
    <name type="scientific">Mesorhizobium ciceri</name>
    <dbReference type="NCBI Taxonomy" id="39645"/>
    <lineage>
        <taxon>Bacteria</taxon>
        <taxon>Pseudomonadati</taxon>
        <taxon>Pseudomonadota</taxon>
        <taxon>Alphaproteobacteria</taxon>
        <taxon>Hyphomicrobiales</taxon>
        <taxon>Phyllobacteriaceae</taxon>
        <taxon>Mesorhizobium</taxon>
    </lineage>
</organism>
<evidence type="ECO:0000313" key="5">
    <source>
        <dbReference type="Proteomes" id="UP001060070"/>
    </source>
</evidence>
<dbReference type="RefSeq" id="WP_024504872.1">
    <property type="nucleotide sequence ID" value="NZ_CP088147.1"/>
</dbReference>
<dbReference type="InterPro" id="IPR001638">
    <property type="entry name" value="Solute-binding_3/MltF_N"/>
</dbReference>
<sequence length="267" mass="28397">MTLWKNALTFVASVAVAAAVTVMPASALTLKEIKDKGTITVGSLVDYPPFGLLDSNGQAVGYDPDLAKEFADSIGVKLTILPVTSANRIQYLLSGQADVLFATLGITEERLKVVNFSVPYAGLEQFVYGDKDIAITDKAGLAGQTIGVTRGTTQDTAVTAIAAADTNVQRYDDDASSAQALISGQVPLLGVADVAIGQIEKTAPDRFTKKFLLRQQAQGIVVRKDSPELLAAVNDFLNGKKKDGSLGKLHEQWMKAPLPDFIENAEK</sequence>
<protein>
    <submittedName>
        <fullName evidence="4">Transporter substrate-binding domain-containing protein</fullName>
    </submittedName>
</protein>
<name>A0AB38TH80_9HYPH</name>
<dbReference type="EMBL" id="CP088147">
    <property type="protein sequence ID" value="UTU54406.1"/>
    <property type="molecule type" value="Genomic_DNA"/>
</dbReference>
<evidence type="ECO:0000259" key="3">
    <source>
        <dbReference type="SMART" id="SM00062"/>
    </source>
</evidence>
<feature type="signal peptide" evidence="2">
    <location>
        <begin position="1"/>
        <end position="27"/>
    </location>
</feature>
<dbReference type="AlphaFoldDB" id="A0AB38TH80"/>
<evidence type="ECO:0000256" key="2">
    <source>
        <dbReference type="SAM" id="SignalP"/>
    </source>
</evidence>
<dbReference type="Gene3D" id="3.40.190.10">
    <property type="entry name" value="Periplasmic binding protein-like II"/>
    <property type="match status" value="2"/>
</dbReference>
<dbReference type="PANTHER" id="PTHR35936">
    <property type="entry name" value="MEMBRANE-BOUND LYTIC MUREIN TRANSGLYCOSYLASE F"/>
    <property type="match status" value="1"/>
</dbReference>
<proteinExistence type="predicted"/>
<dbReference type="PANTHER" id="PTHR35936:SF17">
    <property type="entry name" value="ARGININE-BINDING EXTRACELLULAR PROTEIN ARTP"/>
    <property type="match status" value="1"/>
</dbReference>
<reference evidence="4 5" key="1">
    <citation type="journal article" date="2022" name="Microbiol. Resour. Announc.">
        <title>Complete Genome Sequence of Mesorhizobium ciceri Strain R30, a Rhizobium Used as a Commercial Inoculant for Chickpea in Argentina.</title>
        <authorList>
            <person name="Foresto E."/>
            <person name="Revale S."/>
            <person name="Primo E."/>
            <person name="Nievas F."/>
            <person name="Carezzano E."/>
            <person name="Puente M."/>
            <person name="Alzari P."/>
            <person name="Mart M."/>
            <person name="Ben-Assaya M."/>
            <person name="Mornico D."/>
            <person name="Santoro M."/>
            <person name="Mart F."/>
            <person name="Giordano W."/>
            <person name="Bogino P."/>
        </authorList>
    </citation>
    <scope>NUCLEOTIDE SEQUENCE [LARGE SCALE GENOMIC DNA]</scope>
    <source>
        <strain evidence="4 5">R30</strain>
    </source>
</reference>
<dbReference type="Pfam" id="PF00497">
    <property type="entry name" value="SBP_bac_3"/>
    <property type="match status" value="1"/>
</dbReference>
<dbReference type="SMART" id="SM00062">
    <property type="entry name" value="PBPb"/>
    <property type="match status" value="1"/>
</dbReference>
<evidence type="ECO:0000256" key="1">
    <source>
        <dbReference type="ARBA" id="ARBA00022729"/>
    </source>
</evidence>
<evidence type="ECO:0000313" key="4">
    <source>
        <dbReference type="EMBL" id="UTU54406.1"/>
    </source>
</evidence>
<keyword evidence="1 2" id="KW-0732">Signal</keyword>
<accession>A0AB38TH80</accession>
<dbReference type="SUPFAM" id="SSF53850">
    <property type="entry name" value="Periplasmic binding protein-like II"/>
    <property type="match status" value="1"/>
</dbReference>
<gene>
    <name evidence="4" type="ORF">LRP29_13880</name>
</gene>
<dbReference type="Proteomes" id="UP001060070">
    <property type="component" value="Chromosome"/>
</dbReference>
<keyword evidence="5" id="KW-1185">Reference proteome</keyword>
<feature type="chain" id="PRO_5044208077" evidence="2">
    <location>
        <begin position="28"/>
        <end position="267"/>
    </location>
</feature>
<feature type="domain" description="Solute-binding protein family 3/N-terminal" evidence="3">
    <location>
        <begin position="38"/>
        <end position="257"/>
    </location>
</feature>